<dbReference type="EMBL" id="FCOE02000008">
    <property type="protein sequence ID" value="SAK63267.1"/>
    <property type="molecule type" value="Genomic_DNA"/>
</dbReference>
<evidence type="ECO:0000256" key="1">
    <source>
        <dbReference type="SAM" id="Phobius"/>
    </source>
</evidence>
<name>A0A158B1X9_9BURK</name>
<feature type="transmembrane region" description="Helical" evidence="1">
    <location>
        <begin position="33"/>
        <end position="51"/>
    </location>
</feature>
<dbReference type="Proteomes" id="UP000054911">
    <property type="component" value="Unassembled WGS sequence"/>
</dbReference>
<feature type="transmembrane region" description="Helical" evidence="1">
    <location>
        <begin position="57"/>
        <end position="75"/>
    </location>
</feature>
<keyword evidence="1" id="KW-1133">Transmembrane helix</keyword>
<reference evidence="2" key="1">
    <citation type="submission" date="2016-01" db="EMBL/GenBank/DDBJ databases">
        <authorList>
            <person name="Peeters C."/>
        </authorList>
    </citation>
    <scope>NUCLEOTIDE SEQUENCE [LARGE SCALE GENOMIC DNA]</scope>
    <source>
        <strain evidence="2">LMG 29323</strain>
    </source>
</reference>
<accession>A0A158B1X9</accession>
<gene>
    <name evidence="2" type="ORF">AWB80_02845</name>
</gene>
<dbReference type="AlphaFoldDB" id="A0A158B1X9"/>
<organism evidence="2 3">
    <name type="scientific">Caballeronia pedi</name>
    <dbReference type="NCBI Taxonomy" id="1777141"/>
    <lineage>
        <taxon>Bacteria</taxon>
        <taxon>Pseudomonadati</taxon>
        <taxon>Pseudomonadota</taxon>
        <taxon>Betaproteobacteria</taxon>
        <taxon>Burkholderiales</taxon>
        <taxon>Burkholderiaceae</taxon>
        <taxon>Caballeronia</taxon>
    </lineage>
</organism>
<keyword evidence="1" id="KW-0472">Membrane</keyword>
<protein>
    <submittedName>
        <fullName evidence="2">Uncharacterized protein</fullName>
    </submittedName>
</protein>
<keyword evidence="3" id="KW-1185">Reference proteome</keyword>
<proteinExistence type="predicted"/>
<evidence type="ECO:0000313" key="3">
    <source>
        <dbReference type="Proteomes" id="UP000054911"/>
    </source>
</evidence>
<keyword evidence="1" id="KW-0812">Transmembrane</keyword>
<evidence type="ECO:0000313" key="2">
    <source>
        <dbReference type="EMBL" id="SAK63267.1"/>
    </source>
</evidence>
<sequence length="162" mass="18235">MNHSIGGYSLSGYQLGLGACSNTHIEHEHCPPFILVMLVFAAAMLGGAWFSNHFDSFAAGWIAWVAILAMLGAFIDRRFSGAAALERRIRQREKARLHALCSMSEIGAFRQQLPDWRQSTTREWTSTSAYRRHPQPMTTARAGWFPDNTHRGSLAECRIRRA</sequence>
<comment type="caution">
    <text evidence="2">The sequence shown here is derived from an EMBL/GenBank/DDBJ whole genome shotgun (WGS) entry which is preliminary data.</text>
</comment>